<dbReference type="EMBL" id="RJUL01000005">
    <property type="protein sequence ID" value="ROQ25757.1"/>
    <property type="molecule type" value="Genomic_DNA"/>
</dbReference>
<dbReference type="STRING" id="584787.GCA_001247655_02823"/>
<evidence type="ECO:0000313" key="11">
    <source>
        <dbReference type="Proteomes" id="UP000268033"/>
    </source>
</evidence>
<dbReference type="InterPro" id="IPR003594">
    <property type="entry name" value="HATPase_dom"/>
</dbReference>
<dbReference type="GO" id="GO:0005524">
    <property type="term" value="F:ATP binding"/>
    <property type="evidence" value="ECO:0007669"/>
    <property type="project" value="UniProtKB-KW"/>
</dbReference>
<keyword evidence="6 10" id="KW-0418">Kinase</keyword>
<evidence type="ECO:0000256" key="7">
    <source>
        <dbReference type="ARBA" id="ARBA00022840"/>
    </source>
</evidence>
<keyword evidence="4" id="KW-0808">Transferase</keyword>
<feature type="transmembrane region" description="Helical" evidence="8">
    <location>
        <begin position="131"/>
        <end position="150"/>
    </location>
</feature>
<keyword evidence="11" id="KW-1185">Reference proteome</keyword>
<keyword evidence="8" id="KW-0812">Transmembrane</keyword>
<evidence type="ECO:0000256" key="1">
    <source>
        <dbReference type="ARBA" id="ARBA00000085"/>
    </source>
</evidence>
<comment type="catalytic activity">
    <reaction evidence="1">
        <text>ATP + protein L-histidine = ADP + protein N-phospho-L-histidine.</text>
        <dbReference type="EC" id="2.7.13.3"/>
    </reaction>
</comment>
<dbReference type="PANTHER" id="PTHR44936:SF10">
    <property type="entry name" value="SENSOR PROTEIN RSTB"/>
    <property type="match status" value="1"/>
</dbReference>
<dbReference type="EC" id="2.7.13.3" evidence="2"/>
<evidence type="ECO:0000256" key="3">
    <source>
        <dbReference type="ARBA" id="ARBA00022553"/>
    </source>
</evidence>
<evidence type="ECO:0000256" key="2">
    <source>
        <dbReference type="ARBA" id="ARBA00012438"/>
    </source>
</evidence>
<evidence type="ECO:0000256" key="6">
    <source>
        <dbReference type="ARBA" id="ARBA00022777"/>
    </source>
</evidence>
<sequence length="376" mass="40817">MLAAKDIQAMRLILWASEAMMLLWVGIAELPYHLFWLLAIWFCQGLLGALSLRFNAHWTMLLVDMVLLTLLFALSGGHTNPFVSLYLLPVVIVLLAKAEGAAVWISVLAVAGYSSLMLLPDDMGWHKPGHYWGMWANAMLTMAIMVIFALRTSKVMRRQQAAISNLRERQLRSEQVMAVASQAALSAHQLATPLSVARLTADELADEQPDPRLGSLRQALERCSALLQKIREAAEPQPAGAMAIEALLGALAERFRLLRPEAELVLPASIEGEVKGDATLVPAILNLLDNAAHQGSVIHLTLSSDAGHWLLRIDDGGPGLAPELAKALGQPLPSDRHPGPGLGLFLAHASFERLGGFLRIEGDGNQSWLEVGLVKS</sequence>
<keyword evidence="7" id="KW-0067">ATP-binding</keyword>
<proteinExistence type="predicted"/>
<keyword evidence="8" id="KW-1133">Transmembrane helix</keyword>
<dbReference type="AlphaFoldDB" id="A0A3N1PFG4"/>
<dbReference type="SUPFAM" id="SSF55874">
    <property type="entry name" value="ATPase domain of HSP90 chaperone/DNA topoisomerase II/histidine kinase"/>
    <property type="match status" value="1"/>
</dbReference>
<evidence type="ECO:0000259" key="9">
    <source>
        <dbReference type="PROSITE" id="PS50109"/>
    </source>
</evidence>
<dbReference type="InterPro" id="IPR005467">
    <property type="entry name" value="His_kinase_dom"/>
</dbReference>
<keyword evidence="8" id="KW-0472">Membrane</keyword>
<accession>A0A3N1PFG4</accession>
<feature type="domain" description="Histidine kinase" evidence="9">
    <location>
        <begin position="185"/>
        <end position="376"/>
    </location>
</feature>
<dbReference type="PANTHER" id="PTHR44936">
    <property type="entry name" value="SENSOR PROTEIN CREC"/>
    <property type="match status" value="1"/>
</dbReference>
<protein>
    <recommendedName>
        <fullName evidence="2">histidine kinase</fullName>
        <ecNumber evidence="2">2.7.13.3</ecNumber>
    </recommendedName>
</protein>
<feature type="transmembrane region" description="Helical" evidence="8">
    <location>
        <begin position="54"/>
        <end position="74"/>
    </location>
</feature>
<dbReference type="Pfam" id="PF02518">
    <property type="entry name" value="HATPase_c"/>
    <property type="match status" value="1"/>
</dbReference>
<evidence type="ECO:0000256" key="4">
    <source>
        <dbReference type="ARBA" id="ARBA00022679"/>
    </source>
</evidence>
<comment type="caution">
    <text evidence="10">The sequence shown here is derived from an EMBL/GenBank/DDBJ whole genome shotgun (WGS) entry which is preliminary data.</text>
</comment>
<dbReference type="RefSeq" id="WP_123421530.1">
    <property type="nucleotide sequence ID" value="NZ_JBLXEP010000009.1"/>
</dbReference>
<keyword evidence="5" id="KW-0547">Nucleotide-binding</keyword>
<dbReference type="GO" id="GO:0000155">
    <property type="term" value="F:phosphorelay sensor kinase activity"/>
    <property type="evidence" value="ECO:0007669"/>
    <property type="project" value="TreeGrafter"/>
</dbReference>
<feature type="transmembrane region" description="Helical" evidence="8">
    <location>
        <begin position="21"/>
        <end position="42"/>
    </location>
</feature>
<name>A0A3N1PFG4_9GAMM</name>
<keyword evidence="3" id="KW-0597">Phosphoprotein</keyword>
<dbReference type="InterPro" id="IPR050980">
    <property type="entry name" value="2C_sensor_his_kinase"/>
</dbReference>
<evidence type="ECO:0000256" key="5">
    <source>
        <dbReference type="ARBA" id="ARBA00022741"/>
    </source>
</evidence>
<organism evidence="10 11">
    <name type="scientific">Gallaecimonas pentaromativorans</name>
    <dbReference type="NCBI Taxonomy" id="584787"/>
    <lineage>
        <taxon>Bacteria</taxon>
        <taxon>Pseudomonadati</taxon>
        <taxon>Pseudomonadota</taxon>
        <taxon>Gammaproteobacteria</taxon>
        <taxon>Enterobacterales</taxon>
        <taxon>Gallaecimonadaceae</taxon>
        <taxon>Gallaecimonas</taxon>
    </lineage>
</organism>
<dbReference type="InterPro" id="IPR036890">
    <property type="entry name" value="HATPase_C_sf"/>
</dbReference>
<dbReference type="Proteomes" id="UP000268033">
    <property type="component" value="Unassembled WGS sequence"/>
</dbReference>
<evidence type="ECO:0000313" key="10">
    <source>
        <dbReference type="EMBL" id="ROQ25757.1"/>
    </source>
</evidence>
<dbReference type="Gene3D" id="3.30.565.10">
    <property type="entry name" value="Histidine kinase-like ATPase, C-terminal domain"/>
    <property type="match status" value="1"/>
</dbReference>
<gene>
    <name evidence="10" type="ORF">EDC28_10566</name>
</gene>
<dbReference type="PROSITE" id="PS50109">
    <property type="entry name" value="HIS_KIN"/>
    <property type="match status" value="1"/>
</dbReference>
<dbReference type="GO" id="GO:0005886">
    <property type="term" value="C:plasma membrane"/>
    <property type="evidence" value="ECO:0007669"/>
    <property type="project" value="TreeGrafter"/>
</dbReference>
<reference evidence="10 11" key="1">
    <citation type="submission" date="2018-11" db="EMBL/GenBank/DDBJ databases">
        <title>Genomic Encyclopedia of Type Strains, Phase IV (KMG-IV): sequencing the most valuable type-strain genomes for metagenomic binning, comparative biology and taxonomic classification.</title>
        <authorList>
            <person name="Goeker M."/>
        </authorList>
    </citation>
    <scope>NUCLEOTIDE SEQUENCE [LARGE SCALE GENOMIC DNA]</scope>
    <source>
        <strain evidence="10 11">DSM 21945</strain>
    </source>
</reference>
<feature type="transmembrane region" description="Helical" evidence="8">
    <location>
        <begin position="86"/>
        <end position="111"/>
    </location>
</feature>
<evidence type="ECO:0000256" key="8">
    <source>
        <dbReference type="SAM" id="Phobius"/>
    </source>
</evidence>